<evidence type="ECO:0000313" key="3">
    <source>
        <dbReference type="Proteomes" id="UP001317629"/>
    </source>
</evidence>
<proteinExistence type="predicted"/>
<protein>
    <recommendedName>
        <fullName evidence="1">HEPN domain-containing protein</fullName>
    </recommendedName>
</protein>
<dbReference type="RefSeq" id="WP_202072500.1">
    <property type="nucleotide sequence ID" value="NZ_AP027142.1"/>
</dbReference>
<keyword evidence="3" id="KW-1185">Reference proteome</keyword>
<dbReference type="EMBL" id="AP027142">
    <property type="protein sequence ID" value="BDV33805.1"/>
    <property type="molecule type" value="Genomic_DNA"/>
</dbReference>
<dbReference type="Pfam" id="PF05168">
    <property type="entry name" value="HEPN"/>
    <property type="match status" value="1"/>
</dbReference>
<sequence length="137" mass="15676">MRLEELEALAEERLREALALLGVQRWSGAFYLSGYAIELALKAVIAGQFRANEIPDKNLVKNIYTHDLEDLLSLAQLKPALQERSRRSSQFVANWNTVMGWNESARYRRIEETEARALLEAISDPTEGIFAWIRSQP</sequence>
<evidence type="ECO:0000259" key="1">
    <source>
        <dbReference type="Pfam" id="PF05168"/>
    </source>
</evidence>
<organism evidence="2 3">
    <name type="scientific">Methylocystis iwaonis</name>
    <dbReference type="NCBI Taxonomy" id="2885079"/>
    <lineage>
        <taxon>Bacteria</taxon>
        <taxon>Pseudomonadati</taxon>
        <taxon>Pseudomonadota</taxon>
        <taxon>Alphaproteobacteria</taxon>
        <taxon>Hyphomicrobiales</taxon>
        <taxon>Methylocystaceae</taxon>
        <taxon>Methylocystis</taxon>
    </lineage>
</organism>
<gene>
    <name evidence="2" type="ORF">SS37A_13340</name>
</gene>
<accession>A0ABM8E7J2</accession>
<dbReference type="Gene3D" id="1.20.120.330">
    <property type="entry name" value="Nucleotidyltransferases domain 2"/>
    <property type="match status" value="1"/>
</dbReference>
<reference evidence="2 3" key="1">
    <citation type="journal article" date="2023" name="Int. J. Syst. Evol. Microbiol.">
        <title>Methylocystis iwaonis sp. nov., a type II methane-oxidizing bacterium from surface soil of a rice paddy field in Japan, and emended description of the genus Methylocystis (ex Whittenbury et al. 1970) Bowman et al. 1993.</title>
        <authorList>
            <person name="Kaise H."/>
            <person name="Sawadogo J.B."/>
            <person name="Alam M.S."/>
            <person name="Ueno C."/>
            <person name="Dianou D."/>
            <person name="Shinjo R."/>
            <person name="Asakawa S."/>
        </authorList>
    </citation>
    <scope>NUCLEOTIDE SEQUENCE [LARGE SCALE GENOMIC DNA]</scope>
    <source>
        <strain evidence="2 3">SS37A-Re</strain>
    </source>
</reference>
<evidence type="ECO:0000313" key="2">
    <source>
        <dbReference type="EMBL" id="BDV33805.1"/>
    </source>
</evidence>
<dbReference type="InterPro" id="IPR007842">
    <property type="entry name" value="HEPN_dom"/>
</dbReference>
<dbReference type="Proteomes" id="UP001317629">
    <property type="component" value="Chromosome"/>
</dbReference>
<name>A0ABM8E7J2_9HYPH</name>
<feature type="domain" description="HEPN" evidence="1">
    <location>
        <begin position="10"/>
        <end position="122"/>
    </location>
</feature>